<dbReference type="Proteomes" id="UP000031668">
    <property type="component" value="Unassembled WGS sequence"/>
</dbReference>
<keyword evidence="3" id="KW-1185">Reference proteome</keyword>
<protein>
    <submittedName>
        <fullName evidence="2">Uncharacterized protein</fullName>
    </submittedName>
</protein>
<accession>A0A0C2IBB3</accession>
<evidence type="ECO:0000313" key="2">
    <source>
        <dbReference type="EMBL" id="KII62608.1"/>
    </source>
</evidence>
<organism evidence="2 3">
    <name type="scientific">Thelohanellus kitauei</name>
    <name type="common">Myxosporean</name>
    <dbReference type="NCBI Taxonomy" id="669202"/>
    <lineage>
        <taxon>Eukaryota</taxon>
        <taxon>Metazoa</taxon>
        <taxon>Cnidaria</taxon>
        <taxon>Myxozoa</taxon>
        <taxon>Myxosporea</taxon>
        <taxon>Bivalvulida</taxon>
        <taxon>Platysporina</taxon>
        <taxon>Myxobolidae</taxon>
        <taxon>Thelohanellus</taxon>
    </lineage>
</organism>
<dbReference type="EMBL" id="JWZT01004931">
    <property type="protein sequence ID" value="KII62608.1"/>
    <property type="molecule type" value="Genomic_DNA"/>
</dbReference>
<comment type="caution">
    <text evidence="2">The sequence shown here is derived from an EMBL/GenBank/DDBJ whole genome shotgun (WGS) entry which is preliminary data.</text>
</comment>
<gene>
    <name evidence="2" type="ORF">RF11_14020</name>
</gene>
<feature type="signal peptide" evidence="1">
    <location>
        <begin position="1"/>
        <end position="19"/>
    </location>
</feature>
<reference evidence="2 3" key="1">
    <citation type="journal article" date="2014" name="Genome Biol. Evol.">
        <title>The genome of the myxosporean Thelohanellus kitauei shows adaptations to nutrient acquisition within its fish host.</title>
        <authorList>
            <person name="Yang Y."/>
            <person name="Xiong J."/>
            <person name="Zhou Z."/>
            <person name="Huo F."/>
            <person name="Miao W."/>
            <person name="Ran C."/>
            <person name="Liu Y."/>
            <person name="Zhang J."/>
            <person name="Feng J."/>
            <person name="Wang M."/>
            <person name="Wang M."/>
            <person name="Wang L."/>
            <person name="Yao B."/>
        </authorList>
    </citation>
    <scope>NUCLEOTIDE SEQUENCE [LARGE SCALE GENOMIC DNA]</scope>
    <source>
        <strain evidence="2">Wuqing</strain>
    </source>
</reference>
<evidence type="ECO:0000256" key="1">
    <source>
        <dbReference type="SAM" id="SignalP"/>
    </source>
</evidence>
<name>A0A0C2IBB3_THEKT</name>
<sequence length="186" mass="20965">MAFHIQHFIQSFLFLVVLAQLTFPGHSQSAKVSGGRSNFCGKEYSEPLLQAIKSPDIEPENPVKRKMFETYKCVTRKMREESISVHEESRMLRAGAECCAEIYYKEIYSPKCQKLSKKMKSCLDFALTLSEDVLTLGTSGSMGDQPIVGYGGISPLYDGYHPLHRVANPFFGGIHPIHAMMNPFFF</sequence>
<feature type="chain" id="PRO_5002150338" evidence="1">
    <location>
        <begin position="20"/>
        <end position="186"/>
    </location>
</feature>
<keyword evidence="1" id="KW-0732">Signal</keyword>
<evidence type="ECO:0000313" key="3">
    <source>
        <dbReference type="Proteomes" id="UP000031668"/>
    </source>
</evidence>
<proteinExistence type="predicted"/>
<dbReference type="AlphaFoldDB" id="A0A0C2IBB3"/>